<reference evidence="4 5" key="1">
    <citation type="submission" date="2024-12" db="EMBL/GenBank/DDBJ databases">
        <title>The unique morphological basis and parallel evolutionary history of personate flowers in Penstemon.</title>
        <authorList>
            <person name="Depatie T.H."/>
            <person name="Wessinger C.A."/>
        </authorList>
    </citation>
    <scope>NUCLEOTIDE SEQUENCE [LARGE SCALE GENOMIC DNA]</scope>
    <source>
        <strain evidence="4">WTNN_2</strain>
        <tissue evidence="4">Leaf</tissue>
    </source>
</reference>
<dbReference type="InterPro" id="IPR036354">
    <property type="entry name" value="Prot_inh_pot1_sf"/>
</dbReference>
<keyword evidence="5" id="KW-1185">Reference proteome</keyword>
<evidence type="ECO:0000256" key="2">
    <source>
        <dbReference type="ARBA" id="ARBA00022690"/>
    </source>
</evidence>
<gene>
    <name evidence="4" type="ORF">ACJIZ3_025004</name>
</gene>
<proteinExistence type="inferred from homology"/>
<name>A0ABD3TVM1_9LAMI</name>
<dbReference type="InterPro" id="IPR000864">
    <property type="entry name" value="Prot_inh_pot1"/>
</dbReference>
<dbReference type="AlphaFoldDB" id="A0ABD3TVM1"/>
<organism evidence="4 5">
    <name type="scientific">Penstemon smallii</name>
    <dbReference type="NCBI Taxonomy" id="265156"/>
    <lineage>
        <taxon>Eukaryota</taxon>
        <taxon>Viridiplantae</taxon>
        <taxon>Streptophyta</taxon>
        <taxon>Embryophyta</taxon>
        <taxon>Tracheophyta</taxon>
        <taxon>Spermatophyta</taxon>
        <taxon>Magnoliopsida</taxon>
        <taxon>eudicotyledons</taxon>
        <taxon>Gunneridae</taxon>
        <taxon>Pentapetalae</taxon>
        <taxon>asterids</taxon>
        <taxon>lamiids</taxon>
        <taxon>Lamiales</taxon>
        <taxon>Plantaginaceae</taxon>
        <taxon>Cheloneae</taxon>
        <taxon>Penstemon</taxon>
    </lineage>
</organism>
<evidence type="ECO:0000313" key="4">
    <source>
        <dbReference type="EMBL" id="KAL3840413.1"/>
    </source>
</evidence>
<dbReference type="Pfam" id="PF00280">
    <property type="entry name" value="potato_inhibit"/>
    <property type="match status" value="1"/>
</dbReference>
<comment type="similarity">
    <text evidence="1">Belongs to the protease inhibitor I13 (potato type I serine protease inhibitor) family.</text>
</comment>
<dbReference type="Gene3D" id="3.30.10.10">
    <property type="entry name" value="Trypsin Inhibitor V, subunit A"/>
    <property type="match status" value="1"/>
</dbReference>
<keyword evidence="2" id="KW-0646">Protease inhibitor</keyword>
<comment type="caution">
    <text evidence="4">The sequence shown here is derived from an EMBL/GenBank/DDBJ whole genome shotgun (WGS) entry which is preliminary data.</text>
</comment>
<keyword evidence="3" id="KW-0722">Serine protease inhibitor</keyword>
<accession>A0ABD3TVM1</accession>
<dbReference type="GO" id="GO:0004867">
    <property type="term" value="F:serine-type endopeptidase inhibitor activity"/>
    <property type="evidence" value="ECO:0007669"/>
    <property type="project" value="UniProtKB-KW"/>
</dbReference>
<dbReference type="SUPFAM" id="SSF54654">
    <property type="entry name" value="CI-2 family of serine protease inhibitors"/>
    <property type="match status" value="1"/>
</dbReference>
<evidence type="ECO:0008006" key="6">
    <source>
        <dbReference type="Google" id="ProtNLM"/>
    </source>
</evidence>
<sequence>MLTSNKLLKIHKEMSFHCKNPECNEVKCCVNGYKLVWPYLEGVDAHQAKDLIERDNPEVTVEFVPRGKSITKDFCCNRVWVFVDNNGRVEGVPMVG</sequence>
<dbReference type="PANTHER" id="PTHR33091">
    <property type="entry name" value="PROTEIN, PUTATIVE, EXPRESSED-RELATED"/>
    <property type="match status" value="1"/>
</dbReference>
<evidence type="ECO:0000313" key="5">
    <source>
        <dbReference type="Proteomes" id="UP001634393"/>
    </source>
</evidence>
<protein>
    <recommendedName>
        <fullName evidence="6">Proteinase inhibitor</fullName>
    </recommendedName>
</protein>
<dbReference type="PRINTS" id="PR00292">
    <property type="entry name" value="POTATOINHBTR"/>
</dbReference>
<dbReference type="PANTHER" id="PTHR33091:SF29">
    <property type="entry name" value="SUBTILISIN INHIBITOR 1"/>
    <property type="match status" value="1"/>
</dbReference>
<evidence type="ECO:0000256" key="1">
    <source>
        <dbReference type="ARBA" id="ARBA00008210"/>
    </source>
</evidence>
<evidence type="ECO:0000256" key="3">
    <source>
        <dbReference type="ARBA" id="ARBA00022900"/>
    </source>
</evidence>
<dbReference type="Proteomes" id="UP001634393">
    <property type="component" value="Unassembled WGS sequence"/>
</dbReference>
<dbReference type="EMBL" id="JBJXBP010000003">
    <property type="protein sequence ID" value="KAL3840413.1"/>
    <property type="molecule type" value="Genomic_DNA"/>
</dbReference>